<comment type="similarity">
    <text evidence="1 5 6">Belongs to the universal ribosomal protein uS2 family.</text>
</comment>
<dbReference type="Gene3D" id="3.40.50.10490">
    <property type="entry name" value="Glucose-6-phosphate isomerase like protein, domain 1"/>
    <property type="match status" value="1"/>
</dbReference>
<dbReference type="PROSITE" id="PS00963">
    <property type="entry name" value="RIBOSOMAL_S2_2"/>
    <property type="match status" value="1"/>
</dbReference>
<sequence>MEQMDIAVGPQVSLKALLEAGVHFGHQAKRWNPKMKPYIFTERNGVHIIDLQQTVKFLEDTHTFVTDLTARGGRVLFVGTKKQAQDVVDREARRSQQFFVNRRWLGGTLTNFVTIRNRLRTLKQLQGERDRGEFDYLPKQEASSKMGELERLERTLGGMRDMTQLPGAVFIIDPKREHLAVHEARRLGIPVIAVTDTNCDPDDADFLIPANDDAIRAVRLLTAGIADAALAGMMRAEIAQAERSGDMPDGRTGRPDRSENNLFAAALDDAESAVDAAATVESVATAQRDG</sequence>
<dbReference type="CDD" id="cd01425">
    <property type="entry name" value="RPS2"/>
    <property type="match status" value="1"/>
</dbReference>
<dbReference type="InterPro" id="IPR023591">
    <property type="entry name" value="Ribosomal_uS2_flav_dom_sf"/>
</dbReference>
<dbReference type="InterPro" id="IPR005706">
    <property type="entry name" value="Ribosomal_uS2_bac/mit/plastid"/>
</dbReference>
<keyword evidence="3 5" id="KW-0687">Ribonucleoprotein</keyword>
<evidence type="ECO:0000256" key="3">
    <source>
        <dbReference type="ARBA" id="ARBA00023274"/>
    </source>
</evidence>
<dbReference type="InterPro" id="IPR001865">
    <property type="entry name" value="Ribosomal_uS2"/>
</dbReference>
<organism evidence="8">
    <name type="scientific">uncultured Thermomicrobiales bacterium</name>
    <dbReference type="NCBI Taxonomy" id="1645740"/>
    <lineage>
        <taxon>Bacteria</taxon>
        <taxon>Pseudomonadati</taxon>
        <taxon>Thermomicrobiota</taxon>
        <taxon>Thermomicrobia</taxon>
        <taxon>Thermomicrobiales</taxon>
        <taxon>environmental samples</taxon>
    </lineage>
</organism>
<evidence type="ECO:0000256" key="1">
    <source>
        <dbReference type="ARBA" id="ARBA00006242"/>
    </source>
</evidence>
<evidence type="ECO:0000313" key="8">
    <source>
        <dbReference type="EMBL" id="CAA9579456.1"/>
    </source>
</evidence>
<dbReference type="NCBIfam" id="TIGR01011">
    <property type="entry name" value="rpsB_bact"/>
    <property type="match status" value="1"/>
</dbReference>
<evidence type="ECO:0000256" key="7">
    <source>
        <dbReference type="SAM" id="MobiDB-lite"/>
    </source>
</evidence>
<feature type="region of interest" description="Disordered" evidence="7">
    <location>
        <begin position="241"/>
        <end position="261"/>
    </location>
</feature>
<evidence type="ECO:0000256" key="2">
    <source>
        <dbReference type="ARBA" id="ARBA00022980"/>
    </source>
</evidence>
<dbReference type="InterPro" id="IPR018130">
    <property type="entry name" value="Ribosomal_uS2_CS"/>
</dbReference>
<evidence type="ECO:0000256" key="5">
    <source>
        <dbReference type="HAMAP-Rule" id="MF_00291"/>
    </source>
</evidence>
<dbReference type="PANTHER" id="PTHR12534">
    <property type="entry name" value="30S RIBOSOMAL PROTEIN S2 PROKARYOTIC AND ORGANELLAR"/>
    <property type="match status" value="1"/>
</dbReference>
<dbReference type="HAMAP" id="MF_00291_B">
    <property type="entry name" value="Ribosomal_uS2_B"/>
    <property type="match status" value="1"/>
</dbReference>
<proteinExistence type="inferred from homology"/>
<dbReference type="AlphaFoldDB" id="A0A6J4VJ46"/>
<evidence type="ECO:0000256" key="4">
    <source>
        <dbReference type="ARBA" id="ARBA00035256"/>
    </source>
</evidence>
<dbReference type="PANTHER" id="PTHR12534:SF0">
    <property type="entry name" value="SMALL RIBOSOMAL SUBUNIT PROTEIN US2M"/>
    <property type="match status" value="1"/>
</dbReference>
<dbReference type="PRINTS" id="PR00395">
    <property type="entry name" value="RIBOSOMALS2"/>
</dbReference>
<dbReference type="Pfam" id="PF00318">
    <property type="entry name" value="Ribosomal_S2"/>
    <property type="match status" value="1"/>
</dbReference>
<dbReference type="GO" id="GO:0006412">
    <property type="term" value="P:translation"/>
    <property type="evidence" value="ECO:0007669"/>
    <property type="project" value="UniProtKB-UniRule"/>
</dbReference>
<feature type="compositionally biased region" description="Basic and acidic residues" evidence="7">
    <location>
        <begin position="243"/>
        <end position="259"/>
    </location>
</feature>
<protein>
    <recommendedName>
        <fullName evidence="4 5">Small ribosomal subunit protein uS2</fullName>
    </recommendedName>
</protein>
<dbReference type="EMBL" id="CADCWF010000333">
    <property type="protein sequence ID" value="CAA9579456.1"/>
    <property type="molecule type" value="Genomic_DNA"/>
</dbReference>
<dbReference type="PROSITE" id="PS00962">
    <property type="entry name" value="RIBOSOMAL_S2_1"/>
    <property type="match status" value="1"/>
</dbReference>
<dbReference type="SUPFAM" id="SSF52313">
    <property type="entry name" value="Ribosomal protein S2"/>
    <property type="match status" value="1"/>
</dbReference>
<dbReference type="Gene3D" id="1.10.287.610">
    <property type="entry name" value="Helix hairpin bin"/>
    <property type="match status" value="1"/>
</dbReference>
<evidence type="ECO:0000256" key="6">
    <source>
        <dbReference type="RuleBase" id="RU003631"/>
    </source>
</evidence>
<accession>A0A6J4VJ46</accession>
<dbReference type="GO" id="GO:0003735">
    <property type="term" value="F:structural constituent of ribosome"/>
    <property type="evidence" value="ECO:0007669"/>
    <property type="project" value="InterPro"/>
</dbReference>
<name>A0A6J4VJ46_9BACT</name>
<reference evidence="8" key="1">
    <citation type="submission" date="2020-02" db="EMBL/GenBank/DDBJ databases">
        <authorList>
            <person name="Meier V. D."/>
        </authorList>
    </citation>
    <scope>NUCLEOTIDE SEQUENCE</scope>
    <source>
        <strain evidence="8">AVDCRST_MAG59</strain>
    </source>
</reference>
<gene>
    <name evidence="5" type="primary">rpsB</name>
    <name evidence="8" type="ORF">AVDCRST_MAG59-4557</name>
</gene>
<dbReference type="GO" id="GO:0022627">
    <property type="term" value="C:cytosolic small ribosomal subunit"/>
    <property type="evidence" value="ECO:0007669"/>
    <property type="project" value="TreeGrafter"/>
</dbReference>
<keyword evidence="2 5" id="KW-0689">Ribosomal protein</keyword>